<accession>A0AAQ4D4F7</accession>
<gene>
    <name evidence="2" type="ORF">V5799_005022</name>
</gene>
<dbReference type="GO" id="GO:0005829">
    <property type="term" value="C:cytosol"/>
    <property type="evidence" value="ECO:0007669"/>
    <property type="project" value="TreeGrafter"/>
</dbReference>
<dbReference type="PANTHER" id="PTHR45774:SF4">
    <property type="entry name" value="AXUNDEAD, ISOFORM F"/>
    <property type="match status" value="1"/>
</dbReference>
<sequence length="333" mass="36526">MFAFNFKKFLQSGQYADVEFAVTPENYPVSKTFKGHRQLLALRNEVFSAMFYGPLAETGAVVIKDLHPDGFYGLLKYLYKGKPNIGSVEEAAYTRTAACKYLVPELELACTLYIRAHMKAEHVCRVIDCCILSGGGNIDDEVVLLLEEDPEAVLSSDAFTNCLDQTVHYVLDVVTEVPEMCVLLAVHRWVQDYCLRSATKDDKSADFKTVMAPFLPKLRFLSLTVQEFVTFITSKGAASVISKEDAFDIMCVLVGNDSVELPSPLTATLLSASSSIDSASGTAAAPWPTSDMLTRLDHLLQKATCLSPDKQQCLLSTSRNSCKPASTPTSSLQ</sequence>
<dbReference type="Proteomes" id="UP001321473">
    <property type="component" value="Unassembled WGS sequence"/>
</dbReference>
<name>A0AAQ4D4F7_AMBAM</name>
<dbReference type="GO" id="GO:0022008">
    <property type="term" value="P:neurogenesis"/>
    <property type="evidence" value="ECO:0007669"/>
    <property type="project" value="TreeGrafter"/>
</dbReference>
<dbReference type="InterPro" id="IPR011333">
    <property type="entry name" value="SKP1/BTB/POZ_sf"/>
</dbReference>
<dbReference type="AlphaFoldDB" id="A0AAQ4D4F7"/>
<evidence type="ECO:0000313" key="2">
    <source>
        <dbReference type="EMBL" id="KAK8757347.1"/>
    </source>
</evidence>
<feature type="domain" description="BTB" evidence="1">
    <location>
        <begin position="16"/>
        <end position="87"/>
    </location>
</feature>
<organism evidence="2 3">
    <name type="scientific">Amblyomma americanum</name>
    <name type="common">Lone star tick</name>
    <dbReference type="NCBI Taxonomy" id="6943"/>
    <lineage>
        <taxon>Eukaryota</taxon>
        <taxon>Metazoa</taxon>
        <taxon>Ecdysozoa</taxon>
        <taxon>Arthropoda</taxon>
        <taxon>Chelicerata</taxon>
        <taxon>Arachnida</taxon>
        <taxon>Acari</taxon>
        <taxon>Parasitiformes</taxon>
        <taxon>Ixodida</taxon>
        <taxon>Ixodoidea</taxon>
        <taxon>Ixodidae</taxon>
        <taxon>Amblyomminae</taxon>
        <taxon>Amblyomma</taxon>
    </lineage>
</organism>
<dbReference type="EMBL" id="JARKHS020035307">
    <property type="protein sequence ID" value="KAK8757347.1"/>
    <property type="molecule type" value="Genomic_DNA"/>
</dbReference>
<reference evidence="2 3" key="1">
    <citation type="journal article" date="2023" name="Arcadia Sci">
        <title>De novo assembly of a long-read Amblyomma americanum tick genome.</title>
        <authorList>
            <person name="Chou S."/>
            <person name="Poskanzer K.E."/>
            <person name="Rollins M."/>
            <person name="Thuy-Boun P.S."/>
        </authorList>
    </citation>
    <scope>NUCLEOTIDE SEQUENCE [LARGE SCALE GENOMIC DNA]</scope>
    <source>
        <strain evidence="2">F_SG_1</strain>
        <tissue evidence="2">Salivary glands</tissue>
    </source>
</reference>
<dbReference type="Gene3D" id="3.30.710.10">
    <property type="entry name" value="Potassium Channel Kv1.1, Chain A"/>
    <property type="match status" value="1"/>
</dbReference>
<protein>
    <recommendedName>
        <fullName evidence="1">BTB domain-containing protein</fullName>
    </recommendedName>
</protein>
<dbReference type="SUPFAM" id="SSF54695">
    <property type="entry name" value="POZ domain"/>
    <property type="match status" value="1"/>
</dbReference>
<proteinExistence type="predicted"/>
<dbReference type="InterPro" id="IPR000210">
    <property type="entry name" value="BTB/POZ_dom"/>
</dbReference>
<dbReference type="PANTHER" id="PTHR45774">
    <property type="entry name" value="BTB/POZ DOMAIN-CONTAINING"/>
    <property type="match status" value="1"/>
</dbReference>
<comment type="caution">
    <text evidence="2">The sequence shown here is derived from an EMBL/GenBank/DDBJ whole genome shotgun (WGS) entry which is preliminary data.</text>
</comment>
<dbReference type="PROSITE" id="PS50097">
    <property type="entry name" value="BTB"/>
    <property type="match status" value="1"/>
</dbReference>
<keyword evidence="3" id="KW-1185">Reference proteome</keyword>
<evidence type="ECO:0000259" key="1">
    <source>
        <dbReference type="PROSITE" id="PS50097"/>
    </source>
</evidence>
<dbReference type="Pfam" id="PF00651">
    <property type="entry name" value="BTB"/>
    <property type="match status" value="1"/>
</dbReference>
<dbReference type="SMART" id="SM00225">
    <property type="entry name" value="BTB"/>
    <property type="match status" value="1"/>
</dbReference>
<evidence type="ECO:0000313" key="3">
    <source>
        <dbReference type="Proteomes" id="UP001321473"/>
    </source>
</evidence>